<proteinExistence type="predicted"/>
<dbReference type="Pfam" id="PF26355">
    <property type="entry name" value="HTH_VMAP-M9"/>
    <property type="match status" value="1"/>
</dbReference>
<evidence type="ECO:0000259" key="1">
    <source>
        <dbReference type="Pfam" id="PF26355"/>
    </source>
</evidence>
<comment type="caution">
    <text evidence="2">The sequence shown here is derived from an EMBL/GenBank/DDBJ whole genome shotgun (WGS) entry which is preliminary data.</text>
</comment>
<dbReference type="AlphaFoldDB" id="A0A6J7ZQR3"/>
<sequence length="169" mass="19066">MDIPDILQFVDEIISFKTGKHLNDLQRGIIEGTLKRQRYTDIAETYGCTAGHAKDEGYKLLQLLSNIFGETIDKNNLKSVLDRQINLNINLGNNNTTFQNSKEINYINICPDDPTLSSNKSKPPTVNPKTRKNKVNIELINKLRLFGLSNEQIAEVINLPLDAVNQVDL</sequence>
<protein>
    <recommendedName>
        <fullName evidence="1">vWA-MoxR associated protein N-terminal HTH domain-containing protein</fullName>
    </recommendedName>
</protein>
<dbReference type="EMBL" id="CZCZ02000014">
    <property type="protein sequence ID" value="CAC5344688.1"/>
    <property type="molecule type" value="Genomic_DNA"/>
</dbReference>
<evidence type="ECO:0000313" key="2">
    <source>
        <dbReference type="EMBL" id="CAC5344688.1"/>
    </source>
</evidence>
<gene>
    <name evidence="2" type="ORF">PLAN_41103</name>
</gene>
<evidence type="ECO:0000313" key="3">
    <source>
        <dbReference type="Proteomes" id="UP000196521"/>
    </source>
</evidence>
<reference evidence="2" key="1">
    <citation type="submission" date="2020-05" db="EMBL/GenBank/DDBJ databases">
        <authorList>
            <consortium name="Genoscope - CEA"/>
            <person name="William W."/>
        </authorList>
    </citation>
    <scope>NUCLEOTIDE SEQUENCE [LARGE SCALE GENOMIC DNA]</scope>
    <source>
        <strain evidence="2">PCC 7821</strain>
    </source>
</reference>
<dbReference type="Proteomes" id="UP000196521">
    <property type="component" value="Chromosome"/>
</dbReference>
<dbReference type="EMBL" id="LR812490">
    <property type="protein sequence ID" value="CAC5344688.1"/>
    <property type="molecule type" value="Genomic_DNA"/>
</dbReference>
<keyword evidence="3" id="KW-1185">Reference proteome</keyword>
<dbReference type="InterPro" id="IPR058651">
    <property type="entry name" value="HTH_VMAP-M9"/>
</dbReference>
<organism evidence="2 3">
    <name type="scientific">Planktothrix rubescens CCAP 1459/22</name>
    <dbReference type="NCBI Taxonomy" id="329571"/>
    <lineage>
        <taxon>Bacteria</taxon>
        <taxon>Bacillati</taxon>
        <taxon>Cyanobacteriota</taxon>
        <taxon>Cyanophyceae</taxon>
        <taxon>Oscillatoriophycideae</taxon>
        <taxon>Oscillatoriales</taxon>
        <taxon>Microcoleaceae</taxon>
        <taxon>Planktothrix</taxon>
    </lineage>
</organism>
<dbReference type="RefSeq" id="WP_026797005.1">
    <property type="nucleotide sequence ID" value="NZ_LR812490.1"/>
</dbReference>
<name>A0A6J7ZQR3_PLARU</name>
<accession>A0A6J7ZQR3</accession>
<feature type="domain" description="vWA-MoxR associated protein N-terminal HTH" evidence="1">
    <location>
        <begin position="1"/>
        <end position="84"/>
    </location>
</feature>